<evidence type="ECO:0000256" key="7">
    <source>
        <dbReference type="ARBA" id="ARBA00063809"/>
    </source>
</evidence>
<dbReference type="GO" id="GO:0004792">
    <property type="term" value="F:thiosulfate-cyanide sulfurtransferase activity"/>
    <property type="evidence" value="ECO:0007669"/>
    <property type="project" value="TreeGrafter"/>
</dbReference>
<keyword evidence="16" id="KW-1185">Reference proteome</keyword>
<dbReference type="PANTHER" id="PTHR10953">
    <property type="entry name" value="UBIQUITIN-ACTIVATING ENZYME E1"/>
    <property type="match status" value="1"/>
</dbReference>
<dbReference type="Gene3D" id="3.40.50.720">
    <property type="entry name" value="NAD(P)-binding Rossmann-like Domain"/>
    <property type="match status" value="1"/>
</dbReference>
<dbReference type="InterPro" id="IPR000594">
    <property type="entry name" value="ThiF_NAD_FAD-bd"/>
</dbReference>
<dbReference type="AlphaFoldDB" id="A0A2T7FYE4"/>
<feature type="transmembrane region" description="Helical" evidence="13">
    <location>
        <begin position="57"/>
        <end position="76"/>
    </location>
</feature>
<comment type="similarity">
    <text evidence="1">Belongs to the HesA/MoeB/ThiF family.</text>
</comment>
<dbReference type="GO" id="GO:0008641">
    <property type="term" value="F:ubiquitin-like modifier activating enzyme activity"/>
    <property type="evidence" value="ECO:0007669"/>
    <property type="project" value="InterPro"/>
</dbReference>
<dbReference type="Proteomes" id="UP000244817">
    <property type="component" value="Unassembled WGS sequence"/>
</dbReference>
<dbReference type="EC" id="2.7.7.80" evidence="8"/>
<dbReference type="GO" id="GO:0005524">
    <property type="term" value="F:ATP binding"/>
    <property type="evidence" value="ECO:0007669"/>
    <property type="project" value="UniProtKB-KW"/>
</dbReference>
<dbReference type="PANTHER" id="PTHR10953:SF102">
    <property type="entry name" value="ADENYLYLTRANSFERASE AND SULFURTRANSFERASE MOCS3"/>
    <property type="match status" value="1"/>
</dbReference>
<dbReference type="InterPro" id="IPR045886">
    <property type="entry name" value="ThiF/MoeB/HesA"/>
</dbReference>
<evidence type="ECO:0000256" key="11">
    <source>
        <dbReference type="ARBA" id="ARBA00075328"/>
    </source>
</evidence>
<comment type="subunit">
    <text evidence="7">Homodimer. Forms a stable heterotetrameric complex of 2 MoeB and 2 MoaD during adenylation of MoaD.</text>
</comment>
<keyword evidence="13" id="KW-1133">Transmembrane helix</keyword>
<protein>
    <recommendedName>
        <fullName evidence="9">Molybdopterin-synthase adenylyltransferase</fullName>
        <ecNumber evidence="8">2.7.7.80</ecNumber>
    </recommendedName>
    <alternativeName>
        <fullName evidence="12">MoaD protein adenylase</fullName>
    </alternativeName>
    <alternativeName>
        <fullName evidence="10">Molybdopterin-converting factor subunit 1 adenylase</fullName>
    </alternativeName>
    <alternativeName>
        <fullName evidence="11">Sulfur carrier protein MoaD adenylyltransferase</fullName>
    </alternativeName>
</protein>
<evidence type="ECO:0000256" key="10">
    <source>
        <dbReference type="ARBA" id="ARBA00075110"/>
    </source>
</evidence>
<dbReference type="CDD" id="cd00757">
    <property type="entry name" value="ThiF_MoeB_HesA_family"/>
    <property type="match status" value="1"/>
</dbReference>
<dbReference type="RefSeq" id="WP_108639987.1">
    <property type="nucleotide sequence ID" value="NZ_QCYG01000003.1"/>
</dbReference>
<keyword evidence="2" id="KW-0808">Transferase</keyword>
<dbReference type="GO" id="GO:0008146">
    <property type="term" value="F:sulfotransferase activity"/>
    <property type="evidence" value="ECO:0007669"/>
    <property type="project" value="TreeGrafter"/>
</dbReference>
<evidence type="ECO:0000256" key="3">
    <source>
        <dbReference type="ARBA" id="ARBA00022741"/>
    </source>
</evidence>
<organism evidence="15 16">
    <name type="scientific">Thalassorhabdomicrobium marinisediminis</name>
    <dbReference type="NCBI Taxonomy" id="2170577"/>
    <lineage>
        <taxon>Bacteria</taxon>
        <taxon>Pseudomonadati</taxon>
        <taxon>Pseudomonadota</taxon>
        <taxon>Alphaproteobacteria</taxon>
        <taxon>Rhodobacterales</taxon>
        <taxon>Paracoccaceae</taxon>
        <taxon>Thalassorhabdomicrobium</taxon>
    </lineage>
</organism>
<evidence type="ECO:0000313" key="15">
    <source>
        <dbReference type="EMBL" id="PVA07158.1"/>
    </source>
</evidence>
<sequence length="353" mass="36940">MLLVLALAALLWGIGVVLGLSRARRWGMVAGLLCIVIALHLILPDGHVVREATGQQAALWVAILLVGIAVGAYGFLLSGLRSRAQTGTPDPAPQGPFSESELERYARHIVLREIGGAGQKALKDAAVLVVGAGGLGAPVLHYLAAAGVGTIGVIDDDVVEATNLQRQVIHSDRKIGMPKVQSAAEAMTALNPFVTVRPYHRRLTPEIAAELMADYDLVLDGTDNFDTRYLVNAAAASVGVPLIAAALTQWEGQISLYHPAGGTPCYRCVFPERPEASLVPSCAEGGVLGPLPGVLGAMMAVEAVKAITGAGEGLRGRLLIYDALYAETRTMRIKPRADCPVCGGPGRGRVPDS</sequence>
<comment type="catalytic activity">
    <reaction evidence="5">
        <text>[molybdopterin-synthase sulfur-carrier protein]-C-terminal Gly-Gly + ATP + H(+) = [molybdopterin-synthase sulfur-carrier protein]-C-terminal Gly-Gly-AMP + diphosphate</text>
        <dbReference type="Rhea" id="RHEA:43616"/>
        <dbReference type="Rhea" id="RHEA-COMP:12159"/>
        <dbReference type="Rhea" id="RHEA-COMP:12202"/>
        <dbReference type="ChEBI" id="CHEBI:15378"/>
        <dbReference type="ChEBI" id="CHEBI:30616"/>
        <dbReference type="ChEBI" id="CHEBI:33019"/>
        <dbReference type="ChEBI" id="CHEBI:90618"/>
        <dbReference type="ChEBI" id="CHEBI:90778"/>
        <dbReference type="EC" id="2.7.7.80"/>
    </reaction>
</comment>
<keyword evidence="3" id="KW-0547">Nucleotide-binding</keyword>
<evidence type="ECO:0000313" key="16">
    <source>
        <dbReference type="Proteomes" id="UP000244817"/>
    </source>
</evidence>
<gene>
    <name evidence="15" type="ORF">DC363_04695</name>
</gene>
<evidence type="ECO:0000259" key="14">
    <source>
        <dbReference type="Pfam" id="PF00899"/>
    </source>
</evidence>
<evidence type="ECO:0000256" key="5">
    <source>
        <dbReference type="ARBA" id="ARBA00052218"/>
    </source>
</evidence>
<evidence type="ECO:0000256" key="2">
    <source>
        <dbReference type="ARBA" id="ARBA00022679"/>
    </source>
</evidence>
<dbReference type="NCBIfam" id="NF004281">
    <property type="entry name" value="PRK05690.1"/>
    <property type="match status" value="1"/>
</dbReference>
<dbReference type="GO" id="GO:0061605">
    <property type="term" value="F:molybdopterin-synthase adenylyltransferase activity"/>
    <property type="evidence" value="ECO:0007669"/>
    <property type="project" value="UniProtKB-EC"/>
</dbReference>
<reference evidence="15 16" key="1">
    <citation type="submission" date="2018-04" db="EMBL/GenBank/DDBJ databases">
        <title>Pelagivirga bohaiensis gen. nov., sp. nov., a bacterium isolated from the Bohai Sea.</title>
        <authorList>
            <person name="Ji X."/>
        </authorList>
    </citation>
    <scope>NUCLEOTIDE SEQUENCE [LARGE SCALE GENOMIC DNA]</scope>
    <source>
        <strain evidence="15 16">BH-SD16</strain>
    </source>
</reference>
<proteinExistence type="inferred from homology"/>
<dbReference type="FunFam" id="3.40.50.720:FF:000033">
    <property type="entry name" value="Adenylyltransferase and sulfurtransferase MOCS3"/>
    <property type="match status" value="1"/>
</dbReference>
<evidence type="ECO:0000256" key="13">
    <source>
        <dbReference type="SAM" id="Phobius"/>
    </source>
</evidence>
<dbReference type="OrthoDB" id="9804286at2"/>
<keyword evidence="13" id="KW-0812">Transmembrane</keyword>
<dbReference type="InterPro" id="IPR035985">
    <property type="entry name" value="Ubiquitin-activating_enz"/>
</dbReference>
<feature type="domain" description="THIF-type NAD/FAD binding fold" evidence="14">
    <location>
        <begin position="105"/>
        <end position="341"/>
    </location>
</feature>
<keyword evidence="13" id="KW-0472">Membrane</keyword>
<keyword evidence="4" id="KW-0067">ATP-binding</keyword>
<dbReference type="EMBL" id="QCYG01000003">
    <property type="protein sequence ID" value="PVA07158.1"/>
    <property type="molecule type" value="Genomic_DNA"/>
</dbReference>
<evidence type="ECO:0000256" key="12">
    <source>
        <dbReference type="ARBA" id="ARBA00078531"/>
    </source>
</evidence>
<evidence type="ECO:0000256" key="1">
    <source>
        <dbReference type="ARBA" id="ARBA00009919"/>
    </source>
</evidence>
<evidence type="ECO:0000256" key="9">
    <source>
        <dbReference type="ARBA" id="ARBA00073635"/>
    </source>
</evidence>
<evidence type="ECO:0000256" key="8">
    <source>
        <dbReference type="ARBA" id="ARBA00066884"/>
    </source>
</evidence>
<evidence type="ECO:0000256" key="4">
    <source>
        <dbReference type="ARBA" id="ARBA00022840"/>
    </source>
</evidence>
<comment type="function">
    <text evidence="6">Catalyzes the adenylation by ATP of the carboxyl group of the C-terminal glycine of sulfur carrier protein MoaD.</text>
</comment>
<accession>A0A2T7FYE4</accession>
<evidence type="ECO:0000256" key="6">
    <source>
        <dbReference type="ARBA" id="ARBA00055169"/>
    </source>
</evidence>
<dbReference type="SUPFAM" id="SSF69572">
    <property type="entry name" value="Activating enzymes of the ubiquitin-like proteins"/>
    <property type="match status" value="1"/>
</dbReference>
<dbReference type="GO" id="GO:0005829">
    <property type="term" value="C:cytosol"/>
    <property type="evidence" value="ECO:0007669"/>
    <property type="project" value="TreeGrafter"/>
</dbReference>
<feature type="transmembrane region" description="Helical" evidence="13">
    <location>
        <begin position="29"/>
        <end position="45"/>
    </location>
</feature>
<comment type="caution">
    <text evidence="15">The sequence shown here is derived from an EMBL/GenBank/DDBJ whole genome shotgun (WGS) entry which is preliminary data.</text>
</comment>
<name>A0A2T7FYE4_9RHOB</name>
<dbReference type="Pfam" id="PF00899">
    <property type="entry name" value="ThiF"/>
    <property type="match status" value="1"/>
</dbReference>